<feature type="chain" id="PRO_5017930454" description="WD repeat-containing protein 89" evidence="3">
    <location>
        <begin position="25"/>
        <end position="308"/>
    </location>
</feature>
<dbReference type="InterPro" id="IPR039328">
    <property type="entry name" value="WDR89"/>
</dbReference>
<dbReference type="PANTHER" id="PTHR22889:SF0">
    <property type="entry name" value="WD REPEAT-CONTAINING PROTEIN 89"/>
    <property type="match status" value="1"/>
</dbReference>
<evidence type="ECO:0000313" key="4">
    <source>
        <dbReference type="EMBL" id="VDK41889.1"/>
    </source>
</evidence>
<keyword evidence="2" id="KW-0677">Repeat</keyword>
<dbReference type="OrthoDB" id="6253837at2759"/>
<dbReference type="EMBL" id="UYRU01008220">
    <property type="protein sequence ID" value="VDK41889.1"/>
    <property type="molecule type" value="Genomic_DNA"/>
</dbReference>
<evidence type="ECO:0000256" key="2">
    <source>
        <dbReference type="ARBA" id="ARBA00022737"/>
    </source>
</evidence>
<reference evidence="4 5" key="1">
    <citation type="submission" date="2018-11" db="EMBL/GenBank/DDBJ databases">
        <authorList>
            <consortium name="Pathogen Informatics"/>
        </authorList>
    </citation>
    <scope>NUCLEOTIDE SEQUENCE [LARGE SCALE GENOMIC DNA]</scope>
</reference>
<dbReference type="Gene3D" id="2.130.10.10">
    <property type="entry name" value="YVTN repeat-like/Quinoprotein amine dehydrogenase"/>
    <property type="match status" value="1"/>
</dbReference>
<keyword evidence="1" id="KW-0853">WD repeat</keyword>
<accession>A0A3P6Q0J0</accession>
<keyword evidence="5" id="KW-1185">Reference proteome</keyword>
<evidence type="ECO:0008006" key="6">
    <source>
        <dbReference type="Google" id="ProtNLM"/>
    </source>
</evidence>
<dbReference type="InterPro" id="IPR036322">
    <property type="entry name" value="WD40_repeat_dom_sf"/>
</dbReference>
<dbReference type="Proteomes" id="UP000281553">
    <property type="component" value="Unassembled WGS sequence"/>
</dbReference>
<dbReference type="AlphaFoldDB" id="A0A3P6Q0J0"/>
<evidence type="ECO:0000313" key="5">
    <source>
        <dbReference type="Proteomes" id="UP000281553"/>
    </source>
</evidence>
<dbReference type="PANTHER" id="PTHR22889">
    <property type="entry name" value="WD REPEAT-CONTAINING PROTEIN 89"/>
    <property type="match status" value="1"/>
</dbReference>
<evidence type="ECO:0000256" key="1">
    <source>
        <dbReference type="ARBA" id="ARBA00022574"/>
    </source>
</evidence>
<feature type="signal peptide" evidence="3">
    <location>
        <begin position="1"/>
        <end position="24"/>
    </location>
</feature>
<name>A0A3P6Q0J0_DIBLA</name>
<gene>
    <name evidence="4" type="ORF">DILT_LOCUS1289</name>
</gene>
<organism evidence="4 5">
    <name type="scientific">Dibothriocephalus latus</name>
    <name type="common">Fish tapeworm</name>
    <name type="synonym">Diphyllobothrium latum</name>
    <dbReference type="NCBI Taxonomy" id="60516"/>
    <lineage>
        <taxon>Eukaryota</taxon>
        <taxon>Metazoa</taxon>
        <taxon>Spiralia</taxon>
        <taxon>Lophotrochozoa</taxon>
        <taxon>Platyhelminthes</taxon>
        <taxon>Cestoda</taxon>
        <taxon>Eucestoda</taxon>
        <taxon>Diphyllobothriidea</taxon>
        <taxon>Diphyllobothriidae</taxon>
        <taxon>Dibothriocephalus</taxon>
    </lineage>
</organism>
<evidence type="ECO:0000256" key="3">
    <source>
        <dbReference type="SAM" id="SignalP"/>
    </source>
</evidence>
<proteinExistence type="predicted"/>
<protein>
    <recommendedName>
        <fullName evidence="6">WD repeat-containing protein 89</fullName>
    </recommendedName>
</protein>
<keyword evidence="3" id="KW-0732">Signal</keyword>
<dbReference type="SUPFAM" id="SSF50978">
    <property type="entry name" value="WD40 repeat-like"/>
    <property type="match status" value="1"/>
</dbReference>
<dbReference type="InterPro" id="IPR015943">
    <property type="entry name" value="WD40/YVTN_repeat-like_dom_sf"/>
</dbReference>
<sequence>MYTPDDTTVINVLVHNLLLILIQAISSPPGNESLPCSASFTCCAIDPTSRYLCAGTDSFEDDISKKKKKRQKLEEDDEPQAPILVWDVRSLTQPLSVLSDIHSDCVTNLSFDNTSRLLSSSEDGLVCVSDVKASPEDALLQAFNAEAPVMYCGWLSPDKTADSGVYGLSNMRLRFQCWPWVDPEEEVTAIADDGWRKLKRTYHEKTLLSAVRLPDTFARLSAEREMPDLPDYPVICMLNTADDRFNLRVSLLRPGTSTYLASHCMQSKTMDTKSAIFYAAFLDSEPKHILAVGRYSVHCLQFNISDES</sequence>